<dbReference type="RefSeq" id="WP_169095423.1">
    <property type="nucleotide sequence ID" value="NZ_JABBVZ010000001.1"/>
</dbReference>
<dbReference type="InterPro" id="IPR046489">
    <property type="entry name" value="DUF6582"/>
</dbReference>
<evidence type="ECO:0000313" key="2">
    <source>
        <dbReference type="Proteomes" id="UP000533476"/>
    </source>
</evidence>
<dbReference type="AlphaFoldDB" id="A0A7Y0L022"/>
<dbReference type="Pfam" id="PF20223">
    <property type="entry name" value="DUF6582"/>
    <property type="match status" value="1"/>
</dbReference>
<evidence type="ECO:0000313" key="1">
    <source>
        <dbReference type="EMBL" id="NMP20757.1"/>
    </source>
</evidence>
<name>A0A7Y0L022_9FIRM</name>
<gene>
    <name evidence="1" type="ORF">HIJ39_00070</name>
</gene>
<protein>
    <submittedName>
        <fullName evidence="1">Uncharacterized protein</fullName>
    </submittedName>
</protein>
<accession>A0A7Y0L022</accession>
<keyword evidence="2" id="KW-1185">Reference proteome</keyword>
<reference evidence="1 2" key="1">
    <citation type="submission" date="2020-04" db="EMBL/GenBank/DDBJ databases">
        <authorList>
            <person name="Zhang R."/>
            <person name="Schippers A."/>
        </authorList>
    </citation>
    <scope>NUCLEOTIDE SEQUENCE [LARGE SCALE GENOMIC DNA]</scope>
    <source>
        <strain evidence="1 2">DSM 109850</strain>
    </source>
</reference>
<organism evidence="1 2">
    <name type="scientific">Sulfobacillus harzensis</name>
    <dbReference type="NCBI Taxonomy" id="2729629"/>
    <lineage>
        <taxon>Bacteria</taxon>
        <taxon>Bacillati</taxon>
        <taxon>Bacillota</taxon>
        <taxon>Clostridia</taxon>
        <taxon>Eubacteriales</taxon>
        <taxon>Clostridiales Family XVII. Incertae Sedis</taxon>
        <taxon>Sulfobacillus</taxon>
    </lineage>
</organism>
<dbReference type="Proteomes" id="UP000533476">
    <property type="component" value="Unassembled WGS sequence"/>
</dbReference>
<dbReference type="EMBL" id="JABBVZ010000001">
    <property type="protein sequence ID" value="NMP20757.1"/>
    <property type="molecule type" value="Genomic_DNA"/>
</dbReference>
<sequence length="213" mass="24752">MPTSDRTQRRLSKEAIAKLRDVIEILDDDITHEDDEIRRETKKAYSATERHAVKRDKHDRYGDEVYAVPKLDSYPLTQDKKPSEERVRAAWDYIHVAKNREKLGEKTAAKATARIRAFAKKHFPDMHLEETTHKSLAVDEVYVFPLESIWPLTENRQPSAERVQKAWQELHSARIEHVLPDAAMATAEQRIALFAAQHDLPLQTRRMPRTVVL</sequence>
<comment type="caution">
    <text evidence="1">The sequence shown here is derived from an EMBL/GenBank/DDBJ whole genome shotgun (WGS) entry which is preliminary data.</text>
</comment>
<proteinExistence type="predicted"/>